<feature type="compositionally biased region" description="Low complexity" evidence="9">
    <location>
        <begin position="33"/>
        <end position="47"/>
    </location>
</feature>
<dbReference type="Proteomes" id="UP000011976">
    <property type="component" value="Unassembled WGS sequence"/>
</dbReference>
<feature type="region of interest" description="Disordered" evidence="9">
    <location>
        <begin position="793"/>
        <end position="829"/>
    </location>
</feature>
<comment type="similarity">
    <text evidence="2">Belongs to the COG3 family.</text>
</comment>
<dbReference type="AlphaFoldDB" id="M9M4H5"/>
<reference evidence="13" key="1">
    <citation type="journal article" date="2013" name="Genome Announc.">
        <title>Genome sequence of the basidiomycetous yeast Pseudozyma antarctica T-34, a producer of the glycolipid biosurfactants mannosylerythritol lipids.</title>
        <authorList>
            <person name="Morita T."/>
            <person name="Koike H."/>
            <person name="Koyama Y."/>
            <person name="Hagiwara H."/>
            <person name="Ito E."/>
            <person name="Fukuoka T."/>
            <person name="Imura T."/>
            <person name="Machida M."/>
            <person name="Kitamoto D."/>
        </authorList>
    </citation>
    <scope>NUCLEOTIDE SEQUENCE [LARGE SCALE GENOMIC DNA]</scope>
    <source>
        <strain evidence="13">T-34</strain>
    </source>
</reference>
<dbReference type="PANTHER" id="PTHR13302">
    <property type="entry name" value="CONSERVED OLIGOMERIC GOLGI COMPLEX COMPONENT 3"/>
    <property type="match status" value="1"/>
</dbReference>
<keyword evidence="5" id="KW-0653">Protein transport</keyword>
<evidence type="ECO:0000256" key="3">
    <source>
        <dbReference type="ARBA" id="ARBA00020976"/>
    </source>
</evidence>
<organism evidence="12 13">
    <name type="scientific">Pseudozyma antarctica (strain T-34)</name>
    <name type="common">Yeast</name>
    <name type="synonym">Candida antarctica</name>
    <dbReference type="NCBI Taxonomy" id="1151754"/>
    <lineage>
        <taxon>Eukaryota</taxon>
        <taxon>Fungi</taxon>
        <taxon>Dikarya</taxon>
        <taxon>Basidiomycota</taxon>
        <taxon>Ustilaginomycotina</taxon>
        <taxon>Ustilaginomycetes</taxon>
        <taxon>Ustilaginales</taxon>
        <taxon>Ustilaginaceae</taxon>
        <taxon>Moesziomyces</taxon>
    </lineage>
</organism>
<evidence type="ECO:0000256" key="4">
    <source>
        <dbReference type="ARBA" id="ARBA00022448"/>
    </source>
</evidence>
<feature type="domain" description="Conserved oligomeric Golgi complex subunit 3 C-terminal" evidence="11">
    <location>
        <begin position="422"/>
        <end position="641"/>
    </location>
</feature>
<dbReference type="EMBL" id="DF196781">
    <property type="protein sequence ID" value="GAC75320.1"/>
    <property type="molecule type" value="Genomic_DNA"/>
</dbReference>
<keyword evidence="6" id="KW-0333">Golgi apparatus</keyword>
<feature type="compositionally biased region" description="Polar residues" evidence="9">
    <location>
        <begin position="51"/>
        <end position="65"/>
    </location>
</feature>
<sequence>MSALVMHTKRWQEDRMFRVHLCEPLPSCARTTTTTTTTMTAAPTTRPLQLDQWSNTKAPLSSSQRASVNRLAEWLHRNSSDYKQSQSQSQQQQQQQASSSNVETSTPSADVNETPLLPSTASEPIALPDASAPLASAQSFLAWYTQLSDSVSSSTHSSHIHALTHIAHTTSTADSLLAQLDACQINVAELRAGSAFVHDSSRGIREQAQALLDSQTHLDTLAEDIASRLSFFTLLPYATNMLSSPDANIVYSSAFLELMDQLEMALLFLNQQPARTYRDAQLYRMRYAQCVTRAATLAKMAVVRDIKAHAEHTAQRLKQLASSRAHATSDTDVKGKAREITQPPQSVISQETSQILFADAEQMVKKLRPLIFELAKRAASTADAPAASTAAEFESLLQECRAAWYQTRRPLLSTDQPARHDAELAAYLGELTEAVASRLRPRLAKEHDLVVLADTASVVSDAIHMDEADAAWARSMQALVDEVQSRLSARAHQVVVSDIAQFTPNADEGELDFPERILAYRSSARAGAGHQRGKSGAGLLDAALAASRASTSSAAHDKVALFTMPPALASTYYTPVRTLLEVLFHLQARVAARAFRRIASAAIDACLLSIAKGAAALGKRGGEKEDAWLFELRQCEILREAGVSADLVLRQNPESASEADAATRSMVDTSSLVTAINTLWTNTASLLYPKDHKHVEGADMQRSTDAVSTRMHQLISRTASLWAGAIVLPLRVYIDQHTQPAVQDAKYASTKDAFDTCIASVLPEKAAKVRTWIEDPEVQRMLGARIAETVVETASQPVLQKDAPPPPTRRSPVQSPPPQPQPEKRGGKQGSVYASYRALPYNTKLVFWTCGATDKLEQLFPARNNRPTESKQDAQPKLIDHKPRLLAISVVDRDPNRS</sequence>
<evidence type="ECO:0000259" key="11">
    <source>
        <dbReference type="Pfam" id="PF20671"/>
    </source>
</evidence>
<dbReference type="GO" id="GO:0000139">
    <property type="term" value="C:Golgi membrane"/>
    <property type="evidence" value="ECO:0007669"/>
    <property type="project" value="UniProtKB-SubCell"/>
</dbReference>
<dbReference type="GO" id="GO:0006886">
    <property type="term" value="P:intracellular protein transport"/>
    <property type="evidence" value="ECO:0007669"/>
    <property type="project" value="InterPro"/>
</dbReference>
<keyword evidence="4" id="KW-0813">Transport</keyword>
<evidence type="ECO:0000256" key="1">
    <source>
        <dbReference type="ARBA" id="ARBA00004395"/>
    </source>
</evidence>
<dbReference type="GO" id="GO:0017119">
    <property type="term" value="C:Golgi transport complex"/>
    <property type="evidence" value="ECO:0007669"/>
    <property type="project" value="TreeGrafter"/>
</dbReference>
<dbReference type="InterPro" id="IPR007265">
    <property type="entry name" value="COG_su3"/>
</dbReference>
<protein>
    <recommendedName>
        <fullName evidence="3">Conserved oligomeric Golgi complex subunit 3</fullName>
    </recommendedName>
    <alternativeName>
        <fullName evidence="8">Component of oligomeric Golgi complex 3</fullName>
    </alternativeName>
</protein>
<gene>
    <name evidence="12" type="ORF">PANT_15d00017</name>
</gene>
<feature type="domain" description="Conserved oligomeric Golgi complex subunit 3 N-terminal" evidence="10">
    <location>
        <begin position="164"/>
        <end position="307"/>
    </location>
</feature>
<feature type="compositionally biased region" description="Low complexity" evidence="9">
    <location>
        <begin position="84"/>
        <end position="100"/>
    </location>
</feature>
<dbReference type="InterPro" id="IPR048320">
    <property type="entry name" value="COG3_N"/>
</dbReference>
<evidence type="ECO:0000256" key="8">
    <source>
        <dbReference type="ARBA" id="ARBA00031339"/>
    </source>
</evidence>
<comment type="subcellular location">
    <subcellularLocation>
        <location evidence="1">Golgi apparatus membrane</location>
        <topology evidence="1">Peripheral membrane protein</topology>
    </subcellularLocation>
</comment>
<evidence type="ECO:0000259" key="10">
    <source>
        <dbReference type="Pfam" id="PF04136"/>
    </source>
</evidence>
<accession>M9M4H5</accession>
<feature type="compositionally biased region" description="Polar residues" evidence="9">
    <location>
        <begin position="101"/>
        <end position="122"/>
    </location>
</feature>
<dbReference type="GO" id="GO:0005801">
    <property type="term" value="C:cis-Golgi network"/>
    <property type="evidence" value="ECO:0007669"/>
    <property type="project" value="InterPro"/>
</dbReference>
<feature type="region of interest" description="Disordered" evidence="9">
    <location>
        <begin position="79"/>
        <end position="124"/>
    </location>
</feature>
<evidence type="ECO:0000313" key="12">
    <source>
        <dbReference type="EMBL" id="GAC75320.1"/>
    </source>
</evidence>
<evidence type="ECO:0000256" key="9">
    <source>
        <dbReference type="SAM" id="MobiDB-lite"/>
    </source>
</evidence>
<keyword evidence="7" id="KW-0472">Membrane</keyword>
<evidence type="ECO:0000313" key="13">
    <source>
        <dbReference type="Proteomes" id="UP000011976"/>
    </source>
</evidence>
<feature type="region of interest" description="Disordered" evidence="9">
    <location>
        <begin position="319"/>
        <end position="339"/>
    </location>
</feature>
<evidence type="ECO:0000256" key="6">
    <source>
        <dbReference type="ARBA" id="ARBA00023034"/>
    </source>
</evidence>
<dbReference type="Pfam" id="PF20671">
    <property type="entry name" value="COG3_C"/>
    <property type="match status" value="1"/>
</dbReference>
<feature type="compositionally biased region" description="Basic and acidic residues" evidence="9">
    <location>
        <begin position="866"/>
        <end position="882"/>
    </location>
</feature>
<dbReference type="GO" id="GO:0006891">
    <property type="term" value="P:intra-Golgi vesicle-mediated transport"/>
    <property type="evidence" value="ECO:0007669"/>
    <property type="project" value="TreeGrafter"/>
</dbReference>
<feature type="compositionally biased region" description="Basic and acidic residues" evidence="9">
    <location>
        <begin position="327"/>
        <end position="339"/>
    </location>
</feature>
<dbReference type="OrthoDB" id="296793at2759"/>
<dbReference type="InterPro" id="IPR048685">
    <property type="entry name" value="COG3_C"/>
</dbReference>
<dbReference type="GO" id="GO:0007030">
    <property type="term" value="P:Golgi organization"/>
    <property type="evidence" value="ECO:0007669"/>
    <property type="project" value="TreeGrafter"/>
</dbReference>
<proteinExistence type="inferred from homology"/>
<evidence type="ECO:0000256" key="5">
    <source>
        <dbReference type="ARBA" id="ARBA00022927"/>
    </source>
</evidence>
<evidence type="ECO:0000256" key="7">
    <source>
        <dbReference type="ARBA" id="ARBA00023136"/>
    </source>
</evidence>
<feature type="compositionally biased region" description="Pro residues" evidence="9">
    <location>
        <begin position="803"/>
        <end position="821"/>
    </location>
</feature>
<evidence type="ECO:0000256" key="2">
    <source>
        <dbReference type="ARBA" id="ARBA00009936"/>
    </source>
</evidence>
<feature type="region of interest" description="Disordered" evidence="9">
    <location>
        <begin position="33"/>
        <end position="65"/>
    </location>
</feature>
<dbReference type="PANTHER" id="PTHR13302:SF8">
    <property type="entry name" value="CONSERVED OLIGOMERIC GOLGI COMPLEX SUBUNIT 3"/>
    <property type="match status" value="1"/>
</dbReference>
<dbReference type="STRING" id="1151754.M9M4H5"/>
<name>M9M4H5_PSEA3</name>
<feature type="region of interest" description="Disordered" evidence="9">
    <location>
        <begin position="861"/>
        <end position="882"/>
    </location>
</feature>
<dbReference type="Pfam" id="PF04136">
    <property type="entry name" value="COG3_N"/>
    <property type="match status" value="1"/>
</dbReference>